<sequence length="162" mass="18710">MPSERSLNWWAMRECSEARTSIRMRKGRRIVRRMGHRNVKRTNTNLRKRVKKCAQDSLREYSVQECKEAAFWPQVLAFCLYVLPRYESNQFQAAVFQCDCSNTEIASSAKSQVVPNRGAWARRAIQAELGQGQSLRTEQHNYPWGKFFVVSSSMFASGHSIG</sequence>
<evidence type="ECO:0000313" key="2">
    <source>
        <dbReference type="Proteomes" id="UP000837801"/>
    </source>
</evidence>
<evidence type="ECO:0000313" key="1">
    <source>
        <dbReference type="EMBL" id="CAH2353866.1"/>
    </source>
</evidence>
<organism evidence="1 2">
    <name type="scientific">[Candida] railenensis</name>
    <dbReference type="NCBI Taxonomy" id="45579"/>
    <lineage>
        <taxon>Eukaryota</taxon>
        <taxon>Fungi</taxon>
        <taxon>Dikarya</taxon>
        <taxon>Ascomycota</taxon>
        <taxon>Saccharomycotina</taxon>
        <taxon>Pichiomycetes</taxon>
        <taxon>Debaryomycetaceae</taxon>
        <taxon>Kurtzmaniella</taxon>
    </lineage>
</organism>
<accession>A0A9P0QQX2</accession>
<name>A0A9P0QQX2_9ASCO</name>
<proteinExistence type="predicted"/>
<gene>
    <name evidence="1" type="ORF">CLIB1423_13S00562</name>
</gene>
<keyword evidence="2" id="KW-1185">Reference proteome</keyword>
<comment type="caution">
    <text evidence="1">The sequence shown here is derived from an EMBL/GenBank/DDBJ whole genome shotgun (WGS) entry which is preliminary data.</text>
</comment>
<reference evidence="1" key="1">
    <citation type="submission" date="2022-03" db="EMBL/GenBank/DDBJ databases">
        <authorList>
            <person name="Legras J.-L."/>
            <person name="Devillers H."/>
            <person name="Grondin C."/>
        </authorList>
    </citation>
    <scope>NUCLEOTIDE SEQUENCE</scope>
    <source>
        <strain evidence="1">CLIB 1423</strain>
    </source>
</reference>
<dbReference type="Proteomes" id="UP000837801">
    <property type="component" value="Unassembled WGS sequence"/>
</dbReference>
<protein>
    <submittedName>
        <fullName evidence="1">Uncharacterized protein</fullName>
    </submittedName>
</protein>
<dbReference type="AlphaFoldDB" id="A0A9P0QQX2"/>
<dbReference type="EMBL" id="CAKXYY010000013">
    <property type="protein sequence ID" value="CAH2353866.1"/>
    <property type="molecule type" value="Genomic_DNA"/>
</dbReference>